<accession>A0ABR0AEL8</accession>
<protein>
    <submittedName>
        <fullName evidence="2">Uncharacterized protein</fullName>
    </submittedName>
</protein>
<proteinExistence type="predicted"/>
<dbReference type="Proteomes" id="UP001234178">
    <property type="component" value="Unassembled WGS sequence"/>
</dbReference>
<keyword evidence="3" id="KW-1185">Reference proteome</keyword>
<comment type="caution">
    <text evidence="2">The sequence shown here is derived from an EMBL/GenBank/DDBJ whole genome shotgun (WGS) entry which is preliminary data.</text>
</comment>
<name>A0ABR0AEL8_9CRUS</name>
<dbReference type="EMBL" id="JAOYFB010000037">
    <property type="protein sequence ID" value="KAK4023569.1"/>
    <property type="molecule type" value="Genomic_DNA"/>
</dbReference>
<evidence type="ECO:0000256" key="1">
    <source>
        <dbReference type="SAM" id="MobiDB-lite"/>
    </source>
</evidence>
<sequence length="62" mass="6954">MPFKSLKKPPGSAPNVLGLSPNFGPVRRDKMRTVSYMERLNVRTGQDKLRTGICGLHAHTKY</sequence>
<organism evidence="2 3">
    <name type="scientific">Daphnia magna</name>
    <dbReference type="NCBI Taxonomy" id="35525"/>
    <lineage>
        <taxon>Eukaryota</taxon>
        <taxon>Metazoa</taxon>
        <taxon>Ecdysozoa</taxon>
        <taxon>Arthropoda</taxon>
        <taxon>Crustacea</taxon>
        <taxon>Branchiopoda</taxon>
        <taxon>Diplostraca</taxon>
        <taxon>Cladocera</taxon>
        <taxon>Anomopoda</taxon>
        <taxon>Daphniidae</taxon>
        <taxon>Daphnia</taxon>
    </lineage>
</organism>
<gene>
    <name evidence="2" type="ORF">OUZ56_008971</name>
</gene>
<feature type="region of interest" description="Disordered" evidence="1">
    <location>
        <begin position="1"/>
        <end position="21"/>
    </location>
</feature>
<evidence type="ECO:0000313" key="2">
    <source>
        <dbReference type="EMBL" id="KAK4023569.1"/>
    </source>
</evidence>
<reference evidence="2 3" key="1">
    <citation type="journal article" date="2023" name="Nucleic Acids Res.">
        <title>The hologenome of Daphnia magna reveals possible DNA methylation and microbiome-mediated evolution of the host genome.</title>
        <authorList>
            <person name="Chaturvedi A."/>
            <person name="Li X."/>
            <person name="Dhandapani V."/>
            <person name="Marshall H."/>
            <person name="Kissane S."/>
            <person name="Cuenca-Cambronero M."/>
            <person name="Asole G."/>
            <person name="Calvet F."/>
            <person name="Ruiz-Romero M."/>
            <person name="Marangio P."/>
            <person name="Guigo R."/>
            <person name="Rago D."/>
            <person name="Mirbahai L."/>
            <person name="Eastwood N."/>
            <person name="Colbourne J.K."/>
            <person name="Zhou J."/>
            <person name="Mallon E."/>
            <person name="Orsini L."/>
        </authorList>
    </citation>
    <scope>NUCLEOTIDE SEQUENCE [LARGE SCALE GENOMIC DNA]</scope>
    <source>
        <strain evidence="2">LRV0_1</strain>
    </source>
</reference>
<evidence type="ECO:0000313" key="3">
    <source>
        <dbReference type="Proteomes" id="UP001234178"/>
    </source>
</evidence>